<dbReference type="PANTHER" id="PTHR36124">
    <property type="match status" value="1"/>
</dbReference>
<dbReference type="PANTHER" id="PTHR36124:SF1">
    <property type="entry name" value="ER-BOUND OXYGENASE MPAB_MPAB'_RUBBER OXYGENASE CATALYTIC DOMAIN-CONTAINING PROTEIN"/>
    <property type="match status" value="1"/>
</dbReference>
<gene>
    <name evidence="3" type="ORF">F8M49_22845</name>
</gene>
<dbReference type="InterPro" id="IPR046366">
    <property type="entry name" value="MPAB"/>
</dbReference>
<dbReference type="Proteomes" id="UP001275440">
    <property type="component" value="Unassembled WGS sequence"/>
</dbReference>
<protein>
    <submittedName>
        <fullName evidence="3">DUF2236 domain-containing protein</fullName>
    </submittedName>
</protein>
<comment type="caution">
    <text evidence="3">The sequence shown here is derived from an EMBL/GenBank/DDBJ whole genome shotgun (WGS) entry which is preliminary data.</text>
</comment>
<dbReference type="Pfam" id="PF09995">
    <property type="entry name" value="MPAB_Lcp_cat"/>
    <property type="match status" value="1"/>
</dbReference>
<sequence length="324" mass="37754">MTTTRPSTRRTRKPAVAAAPEARIEKAGSFPGPNRDPHPQRGRNGWLKVIEGLDPVTHHQDIIMRITAGYEFPWDYQRSLEFALFRTYCVPTISELLARTGEFEKRPQKRYDDTSLLMAELIEHGYDAERGRESLRNINRMHGMYTIDNDDMLYVLSTFIYDPLDWIDRYGWRRLHPNERLASFHFYRQVGIRMGIKDIPESFQEFHRFKTEYERTKFVYSDVNNKIGTYTLRLFESWYPSVLRPVVAAAVFALIDEQMATAFGFRQGSPRSRAIAESALRARSALVRLLPKRRASVSAKNPQNRTYPGYPVGYRPRDLGVEHN</sequence>
<dbReference type="InterPro" id="IPR018713">
    <property type="entry name" value="MPAB/Lcp_cat_dom"/>
</dbReference>
<name>A0ABU3WV79_9NOCA</name>
<accession>A0ABU3WV79</accession>
<organism evidence="3 4">
    <name type="scientific">Rhodococcus zopfii</name>
    <dbReference type="NCBI Taxonomy" id="43772"/>
    <lineage>
        <taxon>Bacteria</taxon>
        <taxon>Bacillati</taxon>
        <taxon>Actinomycetota</taxon>
        <taxon>Actinomycetes</taxon>
        <taxon>Mycobacteriales</taxon>
        <taxon>Nocardiaceae</taxon>
        <taxon>Rhodococcus</taxon>
    </lineage>
</organism>
<keyword evidence="4" id="KW-1185">Reference proteome</keyword>
<evidence type="ECO:0000256" key="1">
    <source>
        <dbReference type="SAM" id="MobiDB-lite"/>
    </source>
</evidence>
<dbReference type="EMBL" id="WBMO01000005">
    <property type="protein sequence ID" value="MDV2477514.1"/>
    <property type="molecule type" value="Genomic_DNA"/>
</dbReference>
<feature type="domain" description="ER-bound oxygenase mpaB/mpaB'/Rubber oxygenase catalytic" evidence="2">
    <location>
        <begin position="100"/>
        <end position="279"/>
    </location>
</feature>
<feature type="region of interest" description="Disordered" evidence="1">
    <location>
        <begin position="296"/>
        <end position="324"/>
    </location>
</feature>
<evidence type="ECO:0000313" key="4">
    <source>
        <dbReference type="Proteomes" id="UP001275440"/>
    </source>
</evidence>
<reference evidence="3 4" key="1">
    <citation type="submission" date="2019-10" db="EMBL/GenBank/DDBJ databases">
        <title>Draft Genome Assembly of Rhodococcus zopfii DSM44189.</title>
        <authorList>
            <person name="Sutton J.M."/>
            <person name="Akob D.M."/>
            <person name="Bushman T.J."/>
        </authorList>
    </citation>
    <scope>NUCLEOTIDE SEQUENCE [LARGE SCALE GENOMIC DNA]</scope>
    <source>
        <strain evidence="3 4">DSM 44189</strain>
    </source>
</reference>
<proteinExistence type="predicted"/>
<feature type="region of interest" description="Disordered" evidence="1">
    <location>
        <begin position="1"/>
        <end position="44"/>
    </location>
</feature>
<feature type="compositionally biased region" description="Basic and acidic residues" evidence="1">
    <location>
        <begin position="315"/>
        <end position="324"/>
    </location>
</feature>
<evidence type="ECO:0000313" key="3">
    <source>
        <dbReference type="EMBL" id="MDV2477514.1"/>
    </source>
</evidence>
<evidence type="ECO:0000259" key="2">
    <source>
        <dbReference type="Pfam" id="PF09995"/>
    </source>
</evidence>